<proteinExistence type="predicted"/>
<dbReference type="EMBL" id="LR134492">
    <property type="protein sequence ID" value="VEI68084.1"/>
    <property type="molecule type" value="Genomic_DNA"/>
</dbReference>
<sequence>MGWLFSHRSRRELIAALIQTDDTENYQHVTLAHALRGNVLWSVVQSTPKDPAKASRTAIHCTLMQGSGGSWGYKAMDESVQPCYYSCPRRYLEMAPVISPEWREKVLAHHQRRYPQMGAIKEGNYR</sequence>
<protein>
    <submittedName>
        <fullName evidence="1">Uncharacterized protein</fullName>
    </submittedName>
</protein>
<evidence type="ECO:0000313" key="1">
    <source>
        <dbReference type="EMBL" id="VEI68084.1"/>
    </source>
</evidence>
<reference evidence="1 2" key="1">
    <citation type="submission" date="2018-12" db="EMBL/GenBank/DDBJ databases">
        <authorList>
            <consortium name="Pathogen Informatics"/>
        </authorList>
    </citation>
    <scope>NUCLEOTIDE SEQUENCE [LARGE SCALE GENOMIC DNA]</scope>
    <source>
        <strain evidence="1 2">NCTC13193</strain>
    </source>
</reference>
<dbReference type="AlphaFoldDB" id="A0A3S4WKP5"/>
<name>A0A3S4WKP5_SERFO</name>
<dbReference type="Proteomes" id="UP000270487">
    <property type="component" value="Chromosome"/>
</dbReference>
<organism evidence="1 2">
    <name type="scientific">Serratia fonticola</name>
    <dbReference type="NCBI Taxonomy" id="47917"/>
    <lineage>
        <taxon>Bacteria</taxon>
        <taxon>Pseudomonadati</taxon>
        <taxon>Pseudomonadota</taxon>
        <taxon>Gammaproteobacteria</taxon>
        <taxon>Enterobacterales</taxon>
        <taxon>Yersiniaceae</taxon>
        <taxon>Serratia</taxon>
    </lineage>
</organism>
<dbReference type="RefSeq" id="WP_141131851.1">
    <property type="nucleotide sequence ID" value="NZ_CAMISM010000001.1"/>
</dbReference>
<gene>
    <name evidence="1" type="ORF">NCTC13193_02183</name>
</gene>
<accession>A0A3S4WKP5</accession>
<evidence type="ECO:0000313" key="2">
    <source>
        <dbReference type="Proteomes" id="UP000270487"/>
    </source>
</evidence>